<reference evidence="1" key="1">
    <citation type="submission" date="2020-11" db="EMBL/GenBank/DDBJ databases">
        <authorList>
            <person name="Whitehead M."/>
        </authorList>
    </citation>
    <scope>NUCLEOTIDE SEQUENCE</scope>
    <source>
        <strain evidence="1">EGII</strain>
    </source>
</reference>
<dbReference type="Proteomes" id="UP000606786">
    <property type="component" value="Unassembled WGS sequence"/>
</dbReference>
<dbReference type="EMBL" id="CAJHJT010000012">
    <property type="protein sequence ID" value="CAD6996736.1"/>
    <property type="molecule type" value="Genomic_DNA"/>
</dbReference>
<evidence type="ECO:0000313" key="1">
    <source>
        <dbReference type="EMBL" id="CAD6996736.1"/>
    </source>
</evidence>
<accession>A0A811UFE1</accession>
<feature type="non-terminal residue" evidence="1">
    <location>
        <position position="54"/>
    </location>
</feature>
<evidence type="ECO:0000313" key="2">
    <source>
        <dbReference type="Proteomes" id="UP000606786"/>
    </source>
</evidence>
<keyword evidence="2" id="KW-1185">Reference proteome</keyword>
<name>A0A811UFE1_CERCA</name>
<dbReference type="AlphaFoldDB" id="A0A811UFE1"/>
<sequence>METYTRLGHAPKVGIELCVRLGLKLNRSLLLYLKLRFEFLIGLNNRLERDNWLG</sequence>
<comment type="caution">
    <text evidence="1">The sequence shown here is derived from an EMBL/GenBank/DDBJ whole genome shotgun (WGS) entry which is preliminary data.</text>
</comment>
<organism evidence="1 2">
    <name type="scientific">Ceratitis capitata</name>
    <name type="common">Mediterranean fruit fly</name>
    <name type="synonym">Tephritis capitata</name>
    <dbReference type="NCBI Taxonomy" id="7213"/>
    <lineage>
        <taxon>Eukaryota</taxon>
        <taxon>Metazoa</taxon>
        <taxon>Ecdysozoa</taxon>
        <taxon>Arthropoda</taxon>
        <taxon>Hexapoda</taxon>
        <taxon>Insecta</taxon>
        <taxon>Pterygota</taxon>
        <taxon>Neoptera</taxon>
        <taxon>Endopterygota</taxon>
        <taxon>Diptera</taxon>
        <taxon>Brachycera</taxon>
        <taxon>Muscomorpha</taxon>
        <taxon>Tephritoidea</taxon>
        <taxon>Tephritidae</taxon>
        <taxon>Ceratitis</taxon>
        <taxon>Ceratitis</taxon>
    </lineage>
</organism>
<gene>
    <name evidence="1" type="ORF">CCAP1982_LOCUS5416</name>
</gene>
<proteinExistence type="predicted"/>
<protein>
    <submittedName>
        <fullName evidence="1">(Mediterranean fruit fly) hypothetical protein</fullName>
    </submittedName>
</protein>